<feature type="transmembrane region" description="Helical" evidence="12">
    <location>
        <begin position="27"/>
        <end position="48"/>
    </location>
</feature>
<feature type="region of interest" description="Disordered" evidence="11">
    <location>
        <begin position="1"/>
        <end position="25"/>
    </location>
</feature>
<feature type="transmembrane region" description="Helical" evidence="12">
    <location>
        <begin position="60"/>
        <end position="80"/>
    </location>
</feature>
<keyword evidence="4" id="KW-0808">Transferase</keyword>
<dbReference type="GO" id="GO:0019706">
    <property type="term" value="F:protein-cysteine S-palmitoyltransferase activity"/>
    <property type="evidence" value="ECO:0007669"/>
    <property type="project" value="UniProtKB-EC"/>
</dbReference>
<dbReference type="InterPro" id="IPR001594">
    <property type="entry name" value="Palmitoyltrfase_DHHC"/>
</dbReference>
<evidence type="ECO:0000256" key="7">
    <source>
        <dbReference type="ARBA" id="ARBA00023136"/>
    </source>
</evidence>
<keyword evidence="15" id="KW-1185">Reference proteome</keyword>
<feature type="transmembrane region" description="Helical" evidence="12">
    <location>
        <begin position="816"/>
        <end position="842"/>
    </location>
</feature>
<dbReference type="GO" id="GO:0005794">
    <property type="term" value="C:Golgi apparatus"/>
    <property type="evidence" value="ECO:0007669"/>
    <property type="project" value="TreeGrafter"/>
</dbReference>
<feature type="transmembrane region" description="Helical" evidence="12">
    <location>
        <begin position="328"/>
        <end position="347"/>
    </location>
</feature>
<evidence type="ECO:0000256" key="8">
    <source>
        <dbReference type="ARBA" id="ARBA00023139"/>
    </source>
</evidence>
<evidence type="ECO:0000313" key="14">
    <source>
        <dbReference type="EMBL" id="KAJ0405441.1"/>
    </source>
</evidence>
<dbReference type="AlphaFoldDB" id="A0AAD5QCX1"/>
<dbReference type="PROSITE" id="PS50216">
    <property type="entry name" value="DHHC"/>
    <property type="match status" value="1"/>
</dbReference>
<dbReference type="Pfam" id="PF01529">
    <property type="entry name" value="DHHC"/>
    <property type="match status" value="1"/>
</dbReference>
<feature type="region of interest" description="Disordered" evidence="11">
    <location>
        <begin position="859"/>
        <end position="923"/>
    </location>
</feature>
<evidence type="ECO:0000256" key="12">
    <source>
        <dbReference type="SAM" id="Phobius"/>
    </source>
</evidence>
<gene>
    <name evidence="14" type="ORF">P43SY_005060</name>
</gene>
<sequence>MRSPPLPQTLSLTQENPKGDAPRPEKWAHRVGYLTIKLALSIVLFAALPPPSTRRQDDSTGSLLAIGCVLSVTTAIFFLVQGSDPGYLNEDVMRRSAVHMTDEDAQLLTTEEEEDGDLEIEAQSLELGSPASSIRSPAQRKDAERNYRLWRVEQLQAALHKMGSTKDDTKNGEDGDALVPRGRAATSENLVVSGNKLQSLCEECGIFPPLRSHHCRTCGCCVATFDHHCFVLGTCIGERNHGRFWWYLLAQTVEICVGLIVTSSRFRPSTATATWAQRNGLAILIMTVLLTLLAFVGALLVFHTFLAMTSMTTFEFGHGSERLEYLRGFQITITMTSLVIAVLLLLARAVTPSLAVKVAPNQFLGKCLTAEWVDQIETQLGVSASERDAHGRKTHPHLHAALKYARFRVNDPRMQTTPLDQLYRPGCTDGDYIFYGKGASVDPGTGEVVDRGHVPGTLVIELKRWASHALATDVISILAQEVVGYNVSIFETSDGNLLSQRMSSVYSGLCTPVHLNVEVWTTSDTKYTNESFNAGGIGYFGRAGLFTTTKFVKDGTDPSKYNPTFDADFWRDYSVNEALMQAADIRAFKNNSKYYPPTEKSCEDGRLGCLNDCSKNDACTAREAQNKSCLVLVDMYSYYEDGYFQAVLANNRIPAYSCYIGYDATQNYALEAYDNNIPVMFYHFEPDPFHFMHGGKFSRIFLPRTRPDLSALHTYKFGEHGYGGKTDNPVAVDYPFTKLIKQSINLLQDHPLMGALVSRMALGELDINQLLQNYINITENQGMKPIVADDPYFSAACQWVRDNYPVWRLWLERLPLAATVFYIFLALALLVCTALVMAMMLVPKVLRLHDKATDATITTTHRGASSSNHSSESVDAESAGSSKPKKKKLSMVRIPRRATKAHVTPVQAFSSNSSHKAKRAEDTELDADGAAEIAKSFKPKRTNASTKRAYSSKVNVMVQWLSTKYAQVVDAQGHLQLPLPKEAVLGFFGHLSGPAHHLLVVNEEQYVLLARYFQPSLSLDARERFETKLARLEKKLAEASLLANYAKVVAAVDEMAQQGHLETVDESGVEQMSKLKSYPVK</sequence>
<evidence type="ECO:0000256" key="5">
    <source>
        <dbReference type="ARBA" id="ARBA00022692"/>
    </source>
</evidence>
<dbReference type="GO" id="GO:0005783">
    <property type="term" value="C:endoplasmic reticulum"/>
    <property type="evidence" value="ECO:0007669"/>
    <property type="project" value="TreeGrafter"/>
</dbReference>
<protein>
    <recommendedName>
        <fullName evidence="3">protein S-acyltransferase</fullName>
        <ecNumber evidence="3">2.3.1.225</ecNumber>
    </recommendedName>
</protein>
<evidence type="ECO:0000313" key="15">
    <source>
        <dbReference type="Proteomes" id="UP001209570"/>
    </source>
</evidence>
<evidence type="ECO:0000256" key="2">
    <source>
        <dbReference type="ARBA" id="ARBA00008574"/>
    </source>
</evidence>
<organism evidence="14 15">
    <name type="scientific">Pythium insidiosum</name>
    <name type="common">Pythiosis disease agent</name>
    <dbReference type="NCBI Taxonomy" id="114742"/>
    <lineage>
        <taxon>Eukaryota</taxon>
        <taxon>Sar</taxon>
        <taxon>Stramenopiles</taxon>
        <taxon>Oomycota</taxon>
        <taxon>Peronosporomycetes</taxon>
        <taxon>Pythiales</taxon>
        <taxon>Pythiaceae</taxon>
        <taxon>Pythium</taxon>
    </lineage>
</organism>
<keyword evidence="9" id="KW-0449">Lipoprotein</keyword>
<dbReference type="Proteomes" id="UP001209570">
    <property type="component" value="Unassembled WGS sequence"/>
</dbReference>
<accession>A0AAD5QCX1</accession>
<evidence type="ECO:0000259" key="13">
    <source>
        <dbReference type="Pfam" id="PF01529"/>
    </source>
</evidence>
<evidence type="ECO:0000256" key="10">
    <source>
        <dbReference type="ARBA" id="ARBA00023315"/>
    </source>
</evidence>
<feature type="transmembrane region" description="Helical" evidence="12">
    <location>
        <begin position="244"/>
        <end position="261"/>
    </location>
</feature>
<dbReference type="PANTHER" id="PTHR22883">
    <property type="entry name" value="ZINC FINGER DHHC DOMAIN CONTAINING PROTEIN"/>
    <property type="match status" value="1"/>
</dbReference>
<dbReference type="EC" id="2.3.1.225" evidence="3"/>
<proteinExistence type="inferred from homology"/>
<evidence type="ECO:0000256" key="4">
    <source>
        <dbReference type="ARBA" id="ARBA00022679"/>
    </source>
</evidence>
<feature type="compositionally biased region" description="Polar residues" evidence="11">
    <location>
        <begin position="859"/>
        <end position="873"/>
    </location>
</feature>
<keyword evidence="7 12" id="KW-0472">Membrane</keyword>
<comment type="subcellular location">
    <subcellularLocation>
        <location evidence="1">Endomembrane system</location>
        <topology evidence="1">Multi-pass membrane protein</topology>
    </subcellularLocation>
</comment>
<feature type="domain" description="Palmitoyltransferase DHHC" evidence="13">
    <location>
        <begin position="198"/>
        <end position="316"/>
    </location>
</feature>
<evidence type="ECO:0000256" key="9">
    <source>
        <dbReference type="ARBA" id="ARBA00023288"/>
    </source>
</evidence>
<keyword evidence="6 12" id="KW-1133">Transmembrane helix</keyword>
<keyword evidence="10" id="KW-0012">Acyltransferase</keyword>
<comment type="caution">
    <text evidence="14">The sequence shown here is derived from an EMBL/GenBank/DDBJ whole genome shotgun (WGS) entry which is preliminary data.</text>
</comment>
<feature type="compositionally biased region" description="Basic residues" evidence="11">
    <location>
        <begin position="883"/>
        <end position="900"/>
    </location>
</feature>
<evidence type="ECO:0000256" key="1">
    <source>
        <dbReference type="ARBA" id="ARBA00004127"/>
    </source>
</evidence>
<dbReference type="InterPro" id="IPR039859">
    <property type="entry name" value="PFA4/ZDH16/20/ERF2-like"/>
</dbReference>
<dbReference type="PANTHER" id="PTHR22883:SF301">
    <property type="entry name" value="PALMITOYLTRANSFERASE ZDHHC12"/>
    <property type="match status" value="1"/>
</dbReference>
<comment type="similarity">
    <text evidence="2">Belongs to the DHHC palmitoyltransferase family.</text>
</comment>
<name>A0AAD5QCX1_PYTIN</name>
<dbReference type="GO" id="GO:0006612">
    <property type="term" value="P:protein targeting to membrane"/>
    <property type="evidence" value="ECO:0007669"/>
    <property type="project" value="TreeGrafter"/>
</dbReference>
<keyword evidence="5 12" id="KW-0812">Transmembrane</keyword>
<dbReference type="EMBL" id="JAKCXM010000045">
    <property type="protein sequence ID" value="KAJ0405441.1"/>
    <property type="molecule type" value="Genomic_DNA"/>
</dbReference>
<evidence type="ECO:0000256" key="11">
    <source>
        <dbReference type="SAM" id="MobiDB-lite"/>
    </source>
</evidence>
<keyword evidence="8" id="KW-0564">Palmitate</keyword>
<feature type="transmembrane region" description="Helical" evidence="12">
    <location>
        <begin position="281"/>
        <end position="308"/>
    </location>
</feature>
<evidence type="ECO:0000256" key="3">
    <source>
        <dbReference type="ARBA" id="ARBA00012210"/>
    </source>
</evidence>
<evidence type="ECO:0000256" key="6">
    <source>
        <dbReference type="ARBA" id="ARBA00022989"/>
    </source>
</evidence>
<reference evidence="14" key="1">
    <citation type="submission" date="2021-12" db="EMBL/GenBank/DDBJ databases">
        <title>Prjna785345.</title>
        <authorList>
            <person name="Rujirawat T."/>
            <person name="Krajaejun T."/>
        </authorList>
    </citation>
    <scope>NUCLEOTIDE SEQUENCE</scope>
    <source>
        <strain evidence="14">Pi057C3</strain>
    </source>
</reference>